<keyword evidence="3" id="KW-1185">Reference proteome</keyword>
<dbReference type="OrthoDB" id="2751838at2759"/>
<sequence length="225" mass="25592">MPSSDPKASDYEFKVSRIILRAIRTWEVRLFTMNAFPDQDLQLEWARDCWDLTCEAAGEEYELTDRILGLVSHETMLLNGDIENKKGYWQNAAVLRLLEDRFFAKKAGSSGVVYEKEFRPFSLPLLAIAVTTLHICIREWAEGHHQPMLFSEGNVKPLYDNYLAALEDYSAINPAVVLKLRTKMYDNARQRAGVAAVVTTRGLSDDLRQRAEEELAGRTGDTDSE</sequence>
<dbReference type="AlphaFoldDB" id="A0A8E2AUJ7"/>
<reference evidence="2 3" key="1">
    <citation type="submission" date="2016-07" db="EMBL/GenBank/DDBJ databases">
        <title>Draft genome of the white-rot fungus Obba rivulosa 3A-2.</title>
        <authorList>
            <consortium name="DOE Joint Genome Institute"/>
            <person name="Miettinen O."/>
            <person name="Riley R."/>
            <person name="Acob R."/>
            <person name="Barry K."/>
            <person name="Cullen D."/>
            <person name="De Vries R."/>
            <person name="Hainaut M."/>
            <person name="Hatakka A."/>
            <person name="Henrissat B."/>
            <person name="Hilden K."/>
            <person name="Kuo R."/>
            <person name="Labutti K."/>
            <person name="Lipzen A."/>
            <person name="Makela M.R."/>
            <person name="Sandor L."/>
            <person name="Spatafora J.W."/>
            <person name="Grigoriev I.V."/>
            <person name="Hibbett D.S."/>
        </authorList>
    </citation>
    <scope>NUCLEOTIDE SEQUENCE [LARGE SCALE GENOMIC DNA]</scope>
    <source>
        <strain evidence="2 3">3A-2</strain>
    </source>
</reference>
<evidence type="ECO:0000259" key="1">
    <source>
        <dbReference type="Pfam" id="PF20149"/>
    </source>
</evidence>
<dbReference type="InterPro" id="IPR045341">
    <property type="entry name" value="DUF6532"/>
</dbReference>
<name>A0A8E2AUJ7_9APHY</name>
<accession>A0A8E2AUJ7</accession>
<dbReference type="Proteomes" id="UP000250043">
    <property type="component" value="Unassembled WGS sequence"/>
</dbReference>
<gene>
    <name evidence="2" type="ORF">OBBRIDRAFT_739620</name>
</gene>
<dbReference type="Pfam" id="PF20149">
    <property type="entry name" value="DUF6532"/>
    <property type="match status" value="1"/>
</dbReference>
<feature type="domain" description="DUF6532" evidence="1">
    <location>
        <begin position="81"/>
        <end position="168"/>
    </location>
</feature>
<protein>
    <recommendedName>
        <fullName evidence="1">DUF6532 domain-containing protein</fullName>
    </recommendedName>
</protein>
<evidence type="ECO:0000313" key="2">
    <source>
        <dbReference type="EMBL" id="OCH85605.1"/>
    </source>
</evidence>
<organism evidence="2 3">
    <name type="scientific">Obba rivulosa</name>
    <dbReference type="NCBI Taxonomy" id="1052685"/>
    <lineage>
        <taxon>Eukaryota</taxon>
        <taxon>Fungi</taxon>
        <taxon>Dikarya</taxon>
        <taxon>Basidiomycota</taxon>
        <taxon>Agaricomycotina</taxon>
        <taxon>Agaricomycetes</taxon>
        <taxon>Polyporales</taxon>
        <taxon>Gelatoporiaceae</taxon>
        <taxon>Obba</taxon>
    </lineage>
</organism>
<dbReference type="EMBL" id="KV722574">
    <property type="protein sequence ID" value="OCH85605.1"/>
    <property type="molecule type" value="Genomic_DNA"/>
</dbReference>
<proteinExistence type="predicted"/>
<evidence type="ECO:0000313" key="3">
    <source>
        <dbReference type="Proteomes" id="UP000250043"/>
    </source>
</evidence>